<evidence type="ECO:0000256" key="1">
    <source>
        <dbReference type="SAM" id="Coils"/>
    </source>
</evidence>
<evidence type="ECO:0000313" key="4">
    <source>
        <dbReference type="Proteomes" id="UP000011885"/>
    </source>
</evidence>
<dbReference type="AlphaFoldDB" id="M5UMX6"/>
<organism evidence="3 4">
    <name type="scientific">Rhodopirellula sallentina SM41</name>
    <dbReference type="NCBI Taxonomy" id="1263870"/>
    <lineage>
        <taxon>Bacteria</taxon>
        <taxon>Pseudomonadati</taxon>
        <taxon>Planctomycetota</taxon>
        <taxon>Planctomycetia</taxon>
        <taxon>Pirellulales</taxon>
        <taxon>Pirellulaceae</taxon>
        <taxon>Rhodopirellula</taxon>
    </lineage>
</organism>
<name>M5UMX6_9BACT</name>
<accession>M5UMX6</accession>
<evidence type="ECO:0000313" key="3">
    <source>
        <dbReference type="EMBL" id="EMI57363.1"/>
    </source>
</evidence>
<gene>
    <name evidence="3" type="ORF">RSSM_01204</name>
</gene>
<sequence>MSELSNESPAPLSPPHVTPDRSAGDVRLAKTWWSRRTRFQLTPLMDLLLIIVFAQFLDVREATQRETASLESEREKLVYQIQRERSELAGIREALQSQHRELERQRDQARAARDEAVYQSEARLAEMNVAMSKLSRWLSLDAETDVDPDSGSAANEPTDETIPGPLSEDSESDDPVATAIRQASRLGKADPDAVLRFLIGHAELLKRAEIWTVHASDNGGIVFMADDQRETFRLERRSQSDRTDEVADRLFAAYKQLPQPKGLVVLLVSYSPQSVAGVYQPLVDALPRALERLRADTPETRFEYTVLGPTPEPN</sequence>
<keyword evidence="1" id="KW-0175">Coiled coil</keyword>
<dbReference type="EMBL" id="ANOH01000095">
    <property type="protein sequence ID" value="EMI57363.1"/>
    <property type="molecule type" value="Genomic_DNA"/>
</dbReference>
<dbReference type="Proteomes" id="UP000011885">
    <property type="component" value="Unassembled WGS sequence"/>
</dbReference>
<feature type="coiled-coil region" evidence="1">
    <location>
        <begin position="81"/>
        <end position="119"/>
    </location>
</feature>
<protein>
    <submittedName>
        <fullName evidence="3">Uncharacterized protein</fullName>
    </submittedName>
</protein>
<proteinExistence type="predicted"/>
<feature type="region of interest" description="Disordered" evidence="2">
    <location>
        <begin position="144"/>
        <end position="176"/>
    </location>
</feature>
<dbReference type="PATRIC" id="fig|1263870.3.peg.1301"/>
<keyword evidence="4" id="KW-1185">Reference proteome</keyword>
<evidence type="ECO:0000256" key="2">
    <source>
        <dbReference type="SAM" id="MobiDB-lite"/>
    </source>
</evidence>
<reference evidence="3 4" key="1">
    <citation type="journal article" date="2013" name="Mar. Genomics">
        <title>Expression of sulfatases in Rhodopirellula baltica and the diversity of sulfatases in the genus Rhodopirellula.</title>
        <authorList>
            <person name="Wegner C.E."/>
            <person name="Richter-Heitmann T."/>
            <person name="Klindworth A."/>
            <person name="Klockow C."/>
            <person name="Richter M."/>
            <person name="Achstetter T."/>
            <person name="Glockner F.O."/>
            <person name="Harder J."/>
        </authorList>
    </citation>
    <scope>NUCLEOTIDE SEQUENCE [LARGE SCALE GENOMIC DNA]</scope>
    <source>
        <strain evidence="3 4">SM41</strain>
    </source>
</reference>
<comment type="caution">
    <text evidence="3">The sequence shown here is derived from an EMBL/GenBank/DDBJ whole genome shotgun (WGS) entry which is preliminary data.</text>
</comment>
<feature type="region of interest" description="Disordered" evidence="2">
    <location>
        <begin position="1"/>
        <end position="22"/>
    </location>
</feature>
<dbReference type="RefSeq" id="WP_008675416.1">
    <property type="nucleotide sequence ID" value="NZ_ANOH01000095.1"/>
</dbReference>